<dbReference type="AlphaFoldDB" id="A0A4P9C5B9"/>
<evidence type="ECO:0000256" key="3">
    <source>
        <dbReference type="ARBA" id="ARBA00022553"/>
    </source>
</evidence>
<accession>A0A4P9C5B9</accession>
<dbReference type="InterPro" id="IPR003594">
    <property type="entry name" value="HATPase_dom"/>
</dbReference>
<organism evidence="7 8">
    <name type="scientific">Eubacterium maltosivorans</name>
    <dbReference type="NCBI Taxonomy" id="2041044"/>
    <lineage>
        <taxon>Bacteria</taxon>
        <taxon>Bacillati</taxon>
        <taxon>Bacillota</taxon>
        <taxon>Clostridia</taxon>
        <taxon>Eubacteriales</taxon>
        <taxon>Eubacteriaceae</taxon>
        <taxon>Eubacterium</taxon>
    </lineage>
</organism>
<dbReference type="InterPro" id="IPR036890">
    <property type="entry name" value="HATPase_C_sf"/>
</dbReference>
<dbReference type="SUPFAM" id="SSF55874">
    <property type="entry name" value="ATPase domain of HSP90 chaperone/DNA topoisomerase II/histidine kinase"/>
    <property type="match status" value="1"/>
</dbReference>
<evidence type="ECO:0000256" key="1">
    <source>
        <dbReference type="ARBA" id="ARBA00000085"/>
    </source>
</evidence>
<dbReference type="InterPro" id="IPR036097">
    <property type="entry name" value="HisK_dim/P_sf"/>
</dbReference>
<evidence type="ECO:0000313" key="8">
    <source>
        <dbReference type="Proteomes" id="UP000218387"/>
    </source>
</evidence>
<dbReference type="GO" id="GO:0000155">
    <property type="term" value="F:phosphorelay sensor kinase activity"/>
    <property type="evidence" value="ECO:0007669"/>
    <property type="project" value="InterPro"/>
</dbReference>
<evidence type="ECO:0000256" key="4">
    <source>
        <dbReference type="ARBA" id="ARBA00022777"/>
    </source>
</evidence>
<dbReference type="SMART" id="SM00388">
    <property type="entry name" value="HisKA"/>
    <property type="match status" value="1"/>
</dbReference>
<dbReference type="PANTHER" id="PTHR43547:SF2">
    <property type="entry name" value="HYBRID SIGNAL TRANSDUCTION HISTIDINE KINASE C"/>
    <property type="match status" value="1"/>
</dbReference>
<proteinExistence type="predicted"/>
<dbReference type="CDD" id="cd00082">
    <property type="entry name" value="HisKA"/>
    <property type="match status" value="1"/>
</dbReference>
<name>A0A4P9C5B9_EUBML</name>
<dbReference type="SUPFAM" id="SSF47384">
    <property type="entry name" value="Homodimeric domain of signal transducing histidine kinase"/>
    <property type="match status" value="1"/>
</dbReference>
<dbReference type="Gene3D" id="3.30.565.10">
    <property type="entry name" value="Histidine kinase-like ATPase, C-terminal domain"/>
    <property type="match status" value="1"/>
</dbReference>
<evidence type="ECO:0000256" key="2">
    <source>
        <dbReference type="ARBA" id="ARBA00012438"/>
    </source>
</evidence>
<dbReference type="KEGG" id="emt:CPZ25_004140"/>
<dbReference type="Pfam" id="PF00512">
    <property type="entry name" value="HisKA"/>
    <property type="match status" value="1"/>
</dbReference>
<comment type="catalytic activity">
    <reaction evidence="1">
        <text>ATP + protein L-histidine = ADP + protein N-phospho-L-histidine.</text>
        <dbReference type="EC" id="2.7.13.3"/>
    </reaction>
</comment>
<dbReference type="Proteomes" id="UP000218387">
    <property type="component" value="Chromosome"/>
</dbReference>
<keyword evidence="3" id="KW-0597">Phosphoprotein</keyword>
<dbReference type="EC" id="2.7.13.3" evidence="2"/>
<dbReference type="PRINTS" id="PR01780">
    <property type="entry name" value="LANTIREGPROT"/>
</dbReference>
<dbReference type="PROSITE" id="PS50109">
    <property type="entry name" value="HIS_KIN"/>
    <property type="match status" value="1"/>
</dbReference>
<keyword evidence="4 7" id="KW-0418">Kinase</keyword>
<dbReference type="GO" id="GO:0016020">
    <property type="term" value="C:membrane"/>
    <property type="evidence" value="ECO:0007669"/>
    <property type="project" value="InterPro"/>
</dbReference>
<dbReference type="InterPro" id="IPR005467">
    <property type="entry name" value="His_kinase_dom"/>
</dbReference>
<dbReference type="InterPro" id="IPR008358">
    <property type="entry name" value="Sig_transdc_His_kin/Pase_MprB"/>
</dbReference>
<evidence type="ECO:0000259" key="6">
    <source>
        <dbReference type="PROSITE" id="PS50109"/>
    </source>
</evidence>
<reference evidence="7 8" key="1">
    <citation type="submission" date="2018-05" db="EMBL/GenBank/DDBJ databases">
        <title>Genome comparison of Eubacterium sp.</title>
        <authorList>
            <person name="Feng Y."/>
            <person name="Sanchez-Andrea I."/>
            <person name="Stams A.J.M."/>
            <person name="De Vos W.M."/>
        </authorList>
    </citation>
    <scope>NUCLEOTIDE SEQUENCE [LARGE SCALE GENOMIC DNA]</scope>
    <source>
        <strain evidence="7 8">YI</strain>
    </source>
</reference>
<feature type="domain" description="Histidine kinase" evidence="6">
    <location>
        <begin position="92"/>
        <end position="303"/>
    </location>
</feature>
<protein>
    <recommendedName>
        <fullName evidence="2">histidine kinase</fullName>
        <ecNumber evidence="2">2.7.13.3</ecNumber>
    </recommendedName>
</protein>
<keyword evidence="4 7" id="KW-0808">Transferase</keyword>
<sequence>METSLMILCIILGGAALFSVIHSLLLKRQIRDIIRQNHFIQNEDTNLPITAAMPDKEVEALIESINALLETHRLFEIRMTQANRSFKNSITSISHDLRTPLTSASGYIQMLQDFDLPEKTRVEYLKIVQQRIQAVRKLLDQLFEFARIEADELVLAQEPVNLGNVLRDTLALFYNDFCSQDSEPEIQIPDDPFIVTGDTDAFKRIFSNILSNALTHGEGHFSVKAVSENHAVNITFENSTHSITPDDLPYIFDRFYTTDVSRSRKTTGLGLSIAKRLATRMGGSISASLDNDVFGIHLQFSLK</sequence>
<dbReference type="EMBL" id="CP029487">
    <property type="protein sequence ID" value="QCT70543.1"/>
    <property type="molecule type" value="Genomic_DNA"/>
</dbReference>
<gene>
    <name evidence="7" type="ORF">CPZ25_004140</name>
</gene>
<dbReference type="RefSeq" id="WP_096919786.1">
    <property type="nucleotide sequence ID" value="NZ_CP029487.1"/>
</dbReference>
<dbReference type="Pfam" id="PF02518">
    <property type="entry name" value="HATPase_c"/>
    <property type="match status" value="1"/>
</dbReference>
<keyword evidence="8" id="KW-1185">Reference proteome</keyword>
<dbReference type="Gene3D" id="1.10.287.130">
    <property type="match status" value="1"/>
</dbReference>
<dbReference type="SMART" id="SM00387">
    <property type="entry name" value="HATPase_c"/>
    <property type="match status" value="1"/>
</dbReference>
<evidence type="ECO:0000313" key="7">
    <source>
        <dbReference type="EMBL" id="QCT70543.1"/>
    </source>
</evidence>
<dbReference type="CDD" id="cd00075">
    <property type="entry name" value="HATPase"/>
    <property type="match status" value="1"/>
</dbReference>
<dbReference type="PANTHER" id="PTHR43547">
    <property type="entry name" value="TWO-COMPONENT HISTIDINE KINASE"/>
    <property type="match status" value="1"/>
</dbReference>
<evidence type="ECO:0000256" key="5">
    <source>
        <dbReference type="ARBA" id="ARBA00023012"/>
    </source>
</evidence>
<dbReference type="InterPro" id="IPR003661">
    <property type="entry name" value="HisK_dim/P_dom"/>
</dbReference>
<keyword evidence="5" id="KW-0902">Two-component regulatory system</keyword>